<dbReference type="EMBL" id="CP018477">
    <property type="protein sequence ID" value="ASV72710.1"/>
    <property type="molecule type" value="Genomic_DNA"/>
</dbReference>
<proteinExistence type="predicted"/>
<dbReference type="KEGG" id="ttf:THTE_0108"/>
<accession>A0A286R9T7</accession>
<evidence type="ECO:0000313" key="2">
    <source>
        <dbReference type="Proteomes" id="UP000215086"/>
    </source>
</evidence>
<evidence type="ECO:0000313" key="1">
    <source>
        <dbReference type="EMBL" id="ASV72710.1"/>
    </source>
</evidence>
<dbReference type="Proteomes" id="UP000215086">
    <property type="component" value="Chromosome"/>
</dbReference>
<gene>
    <name evidence="1" type="ORF">THTE_0108</name>
</gene>
<dbReference type="AlphaFoldDB" id="A0A286R9T7"/>
<name>A0A286R9T7_9BACT</name>
<organism evidence="1 2">
    <name type="scientific">Thermogutta terrifontis</name>
    <dbReference type="NCBI Taxonomy" id="1331910"/>
    <lineage>
        <taxon>Bacteria</taxon>
        <taxon>Pseudomonadati</taxon>
        <taxon>Planctomycetota</taxon>
        <taxon>Planctomycetia</taxon>
        <taxon>Pirellulales</taxon>
        <taxon>Thermoguttaceae</taxon>
        <taxon>Thermogutta</taxon>
    </lineage>
</organism>
<keyword evidence="2" id="KW-1185">Reference proteome</keyword>
<sequence>MEDAFTKLVHCWFPKSSSFNEQKLAKSQAEQAGKMASLGISRRAAASFRIDDVQPAAKTPRE</sequence>
<reference evidence="1 2" key="1">
    <citation type="journal article" name="Front. Microbiol.">
        <title>Sugar Metabolism of the First Thermophilic Planctomycete Thermogutta terrifontis: Comparative Genomic and Transcriptomic Approaches.</title>
        <authorList>
            <person name="Elcheninov A.G."/>
            <person name="Menzel P."/>
            <person name="Gudbergsdottir S.R."/>
            <person name="Slesarev A.I."/>
            <person name="Kadnikov V.V."/>
            <person name="Krogh A."/>
            <person name="Bonch-Osmolovskaya E.A."/>
            <person name="Peng X."/>
            <person name="Kublanov I.V."/>
        </authorList>
    </citation>
    <scope>NUCLEOTIDE SEQUENCE [LARGE SCALE GENOMIC DNA]</scope>
    <source>
        <strain evidence="1 2">R1</strain>
    </source>
</reference>
<protein>
    <submittedName>
        <fullName evidence="1">Uncharacterized protein</fullName>
    </submittedName>
</protein>